<name>A0A8S0FXH4_ECOLX</name>
<accession>A0A8S0FXH4</accession>
<proteinExistence type="predicted"/>
<protein>
    <submittedName>
        <fullName evidence="1">Uncharacterized protein</fullName>
    </submittedName>
</protein>
<dbReference type="Proteomes" id="UP000467488">
    <property type="component" value="Chromosome"/>
</dbReference>
<organism evidence="1 2">
    <name type="scientific">Escherichia coli</name>
    <dbReference type="NCBI Taxonomy" id="562"/>
    <lineage>
        <taxon>Bacteria</taxon>
        <taxon>Pseudomonadati</taxon>
        <taxon>Pseudomonadota</taxon>
        <taxon>Gammaproteobacteria</taxon>
        <taxon>Enterobacterales</taxon>
        <taxon>Enterobacteriaceae</taxon>
        <taxon>Escherichia</taxon>
    </lineage>
</organism>
<dbReference type="EMBL" id="AP022360">
    <property type="protein sequence ID" value="BBU84946.1"/>
    <property type="molecule type" value="Genomic_DNA"/>
</dbReference>
<reference evidence="1 2" key="1">
    <citation type="submission" date="2020-01" db="EMBL/GenBank/DDBJ databases">
        <title>Dynamics of blaIMP-6 dissemination in carbapenem resistant Enterobacteriacea isolated from regional surveillance in Osaka, Japan.</title>
        <authorList>
            <person name="Abe R."/>
            <person name="Akeda Y."/>
            <person name="Sugawara Y."/>
            <person name="Yamamoto N."/>
            <person name="Tomono K."/>
            <person name="Takeuchi D."/>
            <person name="Kawahara R."/>
            <person name="Hamada S."/>
        </authorList>
    </citation>
    <scope>NUCLEOTIDE SEQUENCE [LARGE SCALE GENOMIC DNA]</scope>
    <source>
        <strain evidence="1 2">E300</strain>
    </source>
</reference>
<sequence>MPLKLKVILVGERESLADFQEMEPELSEQAIYSEFEDTLQIVDAESVSQWCRWVTFTARHNHLPAPGADAWPVLIREAARYTGEQETLPLSPQWILRQCQEVASLCDGDTFSGEQLNLMLQQREWREGFLAERMQDELLAVARSFRSKS</sequence>
<evidence type="ECO:0000313" key="2">
    <source>
        <dbReference type="Proteomes" id="UP000467488"/>
    </source>
</evidence>
<gene>
    <name evidence="1" type="ORF">EIMP300_63460</name>
</gene>
<evidence type="ECO:0000313" key="1">
    <source>
        <dbReference type="EMBL" id="BBU84946.1"/>
    </source>
</evidence>
<dbReference type="AlphaFoldDB" id="A0A8S0FXH4"/>